<sequence length="63" mass="7185">DNINKSTVEQDTNSMEDNVNESSIKQNKCSNTEILLPTPTGQQLKKKKEKILNLRKEQNKVAK</sequence>
<accession>A0ABN7VUX2</accession>
<protein>
    <submittedName>
        <fullName evidence="2">29613_t:CDS:1</fullName>
    </submittedName>
</protein>
<feature type="non-terminal residue" evidence="2">
    <location>
        <position position="1"/>
    </location>
</feature>
<gene>
    <name evidence="2" type="ORF">GMARGA_LOCUS22977</name>
</gene>
<name>A0ABN7VUX2_GIGMA</name>
<evidence type="ECO:0000313" key="2">
    <source>
        <dbReference type="EMBL" id="CAG8800464.1"/>
    </source>
</evidence>
<organism evidence="2 3">
    <name type="scientific">Gigaspora margarita</name>
    <dbReference type="NCBI Taxonomy" id="4874"/>
    <lineage>
        <taxon>Eukaryota</taxon>
        <taxon>Fungi</taxon>
        <taxon>Fungi incertae sedis</taxon>
        <taxon>Mucoromycota</taxon>
        <taxon>Glomeromycotina</taxon>
        <taxon>Glomeromycetes</taxon>
        <taxon>Diversisporales</taxon>
        <taxon>Gigasporaceae</taxon>
        <taxon>Gigaspora</taxon>
    </lineage>
</organism>
<feature type="compositionally biased region" description="Polar residues" evidence="1">
    <location>
        <begin position="1"/>
        <end position="43"/>
    </location>
</feature>
<keyword evidence="3" id="KW-1185">Reference proteome</keyword>
<dbReference type="EMBL" id="CAJVQB010022819">
    <property type="protein sequence ID" value="CAG8800464.1"/>
    <property type="molecule type" value="Genomic_DNA"/>
</dbReference>
<feature type="compositionally biased region" description="Basic and acidic residues" evidence="1">
    <location>
        <begin position="50"/>
        <end position="63"/>
    </location>
</feature>
<evidence type="ECO:0000313" key="3">
    <source>
        <dbReference type="Proteomes" id="UP000789901"/>
    </source>
</evidence>
<proteinExistence type="predicted"/>
<dbReference type="Proteomes" id="UP000789901">
    <property type="component" value="Unassembled WGS sequence"/>
</dbReference>
<reference evidence="2 3" key="1">
    <citation type="submission" date="2021-06" db="EMBL/GenBank/DDBJ databases">
        <authorList>
            <person name="Kallberg Y."/>
            <person name="Tangrot J."/>
            <person name="Rosling A."/>
        </authorList>
    </citation>
    <scope>NUCLEOTIDE SEQUENCE [LARGE SCALE GENOMIC DNA]</scope>
    <source>
        <strain evidence="2 3">120-4 pot B 10/14</strain>
    </source>
</reference>
<evidence type="ECO:0000256" key="1">
    <source>
        <dbReference type="SAM" id="MobiDB-lite"/>
    </source>
</evidence>
<feature type="region of interest" description="Disordered" evidence="1">
    <location>
        <begin position="1"/>
        <end position="63"/>
    </location>
</feature>
<comment type="caution">
    <text evidence="2">The sequence shown here is derived from an EMBL/GenBank/DDBJ whole genome shotgun (WGS) entry which is preliminary data.</text>
</comment>